<dbReference type="EMBL" id="QKWH01000003">
    <property type="protein sequence ID" value="PZR53876.1"/>
    <property type="molecule type" value="Genomic_DNA"/>
</dbReference>
<dbReference type="InterPro" id="IPR011009">
    <property type="entry name" value="Kinase-like_dom_sf"/>
</dbReference>
<dbReference type="AlphaFoldDB" id="A0A2W5WZN6"/>
<organism evidence="2 3">
    <name type="scientific">Xylanimonas oleitrophica</name>
    <dbReference type="NCBI Taxonomy" id="2607479"/>
    <lineage>
        <taxon>Bacteria</taxon>
        <taxon>Bacillati</taxon>
        <taxon>Actinomycetota</taxon>
        <taxon>Actinomycetes</taxon>
        <taxon>Micrococcales</taxon>
        <taxon>Promicromonosporaceae</taxon>
        <taxon>Xylanimonas</taxon>
    </lineage>
</organism>
<dbReference type="Gene3D" id="3.90.1200.10">
    <property type="match status" value="1"/>
</dbReference>
<evidence type="ECO:0000313" key="2">
    <source>
        <dbReference type="EMBL" id="PZR53876.1"/>
    </source>
</evidence>
<keyword evidence="2" id="KW-0808">Transferase</keyword>
<evidence type="ECO:0000259" key="1">
    <source>
        <dbReference type="Pfam" id="PF01636"/>
    </source>
</evidence>
<dbReference type="GO" id="GO:0016740">
    <property type="term" value="F:transferase activity"/>
    <property type="evidence" value="ECO:0007669"/>
    <property type="project" value="UniProtKB-KW"/>
</dbReference>
<name>A0A2W5WZN6_9MICO</name>
<comment type="caution">
    <text evidence="2">The sequence shown here is derived from an EMBL/GenBank/DDBJ whole genome shotgun (WGS) entry which is preliminary data.</text>
</comment>
<reference evidence="2 3" key="1">
    <citation type="submission" date="2018-06" db="EMBL/GenBank/DDBJ databases">
        <title>Whole genome sequencing of a novel hydrocarbon degrading bacterial strain, PW21 isolated from oil contaminated produced water sample.</title>
        <authorList>
            <person name="Nagkirti P."/>
            <person name="Shaikh A."/>
            <person name="Gowdaman V."/>
            <person name="Engineer A.E."/>
            <person name="Dagar S."/>
            <person name="Dhakephalkar P.K."/>
        </authorList>
    </citation>
    <scope>NUCLEOTIDE SEQUENCE [LARGE SCALE GENOMIC DNA]</scope>
    <source>
        <strain evidence="2 3">PW21</strain>
    </source>
</reference>
<keyword evidence="3" id="KW-1185">Reference proteome</keyword>
<dbReference type="InterPro" id="IPR002575">
    <property type="entry name" value="Aminoglycoside_PTrfase"/>
</dbReference>
<accession>A0A2W5WZN6</accession>
<protein>
    <submittedName>
        <fullName evidence="2">Aminoglycoside phosphotransferase family protein</fullName>
    </submittedName>
</protein>
<sequence length="337" mass="35897">MRRPGAPAELRRGIPRPARARVGLCLRPPRPGWDEVPVALRRTVEHRLGGRVVRWWSQDGGYSPGLAAVLETEAGERVFVKAVGADGGSTQQLYREEARRAALLPDGVPTPALRWAQAVPDVPGGPWEVLAFDAGAGRPPRTPWDSAELDAVVRLSQRIAGHDVAPGVLPEAADELPAVDWDELAQHPGLAGVDPWLVARTDRLRALAVDAPQAVRGGSLVHGDLRGDNTLVSRGPDGLEAVAVDWPYAVRGAAFVDAVGLAPAVRLEGGPEPEDLLARAACGADPDAVTSFLALLTGYFVGASLQPPPPGIPHLRAFQRAQGEVCVRWLRRRLGAR</sequence>
<dbReference type="Pfam" id="PF01636">
    <property type="entry name" value="APH"/>
    <property type="match status" value="1"/>
</dbReference>
<dbReference type="Proteomes" id="UP000248783">
    <property type="component" value="Unassembled WGS sequence"/>
</dbReference>
<proteinExistence type="predicted"/>
<evidence type="ECO:0000313" key="3">
    <source>
        <dbReference type="Proteomes" id="UP000248783"/>
    </source>
</evidence>
<dbReference type="SUPFAM" id="SSF56112">
    <property type="entry name" value="Protein kinase-like (PK-like)"/>
    <property type="match status" value="1"/>
</dbReference>
<gene>
    <name evidence="2" type="ORF">DNL40_07180</name>
</gene>
<feature type="domain" description="Aminoglycoside phosphotransferase" evidence="1">
    <location>
        <begin position="71"/>
        <end position="288"/>
    </location>
</feature>